<evidence type="ECO:0000256" key="2">
    <source>
        <dbReference type="ARBA" id="ARBA00022475"/>
    </source>
</evidence>
<dbReference type="RefSeq" id="WP_120724299.1">
    <property type="nucleotide sequence ID" value="NZ_CP032698.1"/>
</dbReference>
<feature type="transmembrane region" description="Helical" evidence="6">
    <location>
        <begin position="385"/>
        <end position="406"/>
    </location>
</feature>
<dbReference type="PROSITE" id="PS50850">
    <property type="entry name" value="MFS"/>
    <property type="match status" value="1"/>
</dbReference>
<name>A0A387HQH2_9ACTN</name>
<dbReference type="KEGG" id="shun:DWB77_05685"/>
<dbReference type="InterPro" id="IPR011701">
    <property type="entry name" value="MFS"/>
</dbReference>
<proteinExistence type="predicted"/>
<dbReference type="Pfam" id="PF07690">
    <property type="entry name" value="MFS_1"/>
    <property type="match status" value="1"/>
</dbReference>
<dbReference type="SUPFAM" id="SSF103473">
    <property type="entry name" value="MFS general substrate transporter"/>
    <property type="match status" value="1"/>
</dbReference>
<dbReference type="EMBL" id="CP032698">
    <property type="protein sequence ID" value="AYG83488.1"/>
    <property type="molecule type" value="Genomic_DNA"/>
</dbReference>
<dbReference type="PANTHER" id="PTHR23513">
    <property type="entry name" value="INTEGRAL MEMBRANE EFFLUX PROTEIN-RELATED"/>
    <property type="match status" value="1"/>
</dbReference>
<dbReference type="CDD" id="cd06173">
    <property type="entry name" value="MFS_MefA_like"/>
    <property type="match status" value="1"/>
</dbReference>
<keyword evidence="4 6" id="KW-1133">Transmembrane helix</keyword>
<feature type="transmembrane region" description="Helical" evidence="6">
    <location>
        <begin position="354"/>
        <end position="373"/>
    </location>
</feature>
<evidence type="ECO:0000259" key="7">
    <source>
        <dbReference type="PROSITE" id="PS50850"/>
    </source>
</evidence>
<feature type="transmembrane region" description="Helical" evidence="6">
    <location>
        <begin position="229"/>
        <end position="255"/>
    </location>
</feature>
<evidence type="ECO:0000256" key="4">
    <source>
        <dbReference type="ARBA" id="ARBA00022989"/>
    </source>
</evidence>
<feature type="domain" description="Major facilitator superfamily (MFS) profile" evidence="7">
    <location>
        <begin position="15"/>
        <end position="408"/>
    </location>
</feature>
<feature type="transmembrane region" description="Helical" evidence="6">
    <location>
        <begin position="261"/>
        <end position="286"/>
    </location>
</feature>
<accession>A0A387HQH2</accession>
<dbReference type="InterPro" id="IPR020846">
    <property type="entry name" value="MFS_dom"/>
</dbReference>
<evidence type="ECO:0000313" key="9">
    <source>
        <dbReference type="Proteomes" id="UP000271554"/>
    </source>
</evidence>
<feature type="transmembrane region" description="Helical" evidence="6">
    <location>
        <begin position="180"/>
        <end position="199"/>
    </location>
</feature>
<comment type="subcellular location">
    <subcellularLocation>
        <location evidence="1">Cell membrane</location>
        <topology evidence="1">Multi-pass membrane protein</topology>
    </subcellularLocation>
</comment>
<keyword evidence="9" id="KW-1185">Reference proteome</keyword>
<sequence>MTLTTRIPPAPARPAHRDANVLRWLAAYTFSLVGDSVYYMALAWAAARSGSPGQAGLVLAVGAVPRALLMLGGGVVADRFGPRRVVIGSDAARSVIILGMAAALVVTGPQLWLLIVLALVFGAVDAVLLPALGALPPRITGPDELARVQGLKGLAARIANITGAPLGGLAVALGGTAATFAVAGALFAASTALLVRVRIARLDDEGERTRKPPLRDLADGLRYIRGHRLLAPLMLVIAVGELGFAAPLNIGLALLAKERAWGAAGMGWIVAAFGAGAGAASLLLSLRGRIPRAGLVLPLSLLGGTTAIAALAYAPSVAYAAVAGVFVGLLAGLSGALCGALTQTATEPAYLGRVTAVASLFTMGVAPLGYPLAGAAIGAWGTTPVFLAGAGVCATGAVIGLASRPLRRAELPRRARSN</sequence>
<dbReference type="GO" id="GO:0005886">
    <property type="term" value="C:plasma membrane"/>
    <property type="evidence" value="ECO:0007669"/>
    <property type="project" value="UniProtKB-SubCell"/>
</dbReference>
<dbReference type="InterPro" id="IPR036259">
    <property type="entry name" value="MFS_trans_sf"/>
</dbReference>
<protein>
    <submittedName>
        <fullName evidence="8">Enterobactin exporter EntS</fullName>
    </submittedName>
</protein>
<organism evidence="8 9">
    <name type="scientific">Streptomyces hundungensis</name>
    <dbReference type="NCBI Taxonomy" id="1077946"/>
    <lineage>
        <taxon>Bacteria</taxon>
        <taxon>Bacillati</taxon>
        <taxon>Actinomycetota</taxon>
        <taxon>Actinomycetes</taxon>
        <taxon>Kitasatosporales</taxon>
        <taxon>Streptomycetaceae</taxon>
        <taxon>Streptomyces</taxon>
    </lineage>
</organism>
<dbReference type="GO" id="GO:0022857">
    <property type="term" value="F:transmembrane transporter activity"/>
    <property type="evidence" value="ECO:0007669"/>
    <property type="project" value="InterPro"/>
</dbReference>
<feature type="transmembrane region" description="Helical" evidence="6">
    <location>
        <begin position="53"/>
        <end position="73"/>
    </location>
</feature>
<keyword evidence="5 6" id="KW-0472">Membrane</keyword>
<reference evidence="8 9" key="1">
    <citation type="submission" date="2018-10" db="EMBL/GenBank/DDBJ databases">
        <title>Relationship between Morphology and Antimicrobial Activity in Streptomyces.</title>
        <authorList>
            <person name="Kang H.J."/>
            <person name="Kim S.B."/>
        </authorList>
    </citation>
    <scope>NUCLEOTIDE SEQUENCE [LARGE SCALE GENOMIC DNA]</scope>
    <source>
        <strain evidence="8 9">BH38</strain>
    </source>
</reference>
<dbReference type="AlphaFoldDB" id="A0A387HQH2"/>
<keyword evidence="2" id="KW-1003">Cell membrane</keyword>
<keyword evidence="3 6" id="KW-0812">Transmembrane</keyword>
<gene>
    <name evidence="8" type="primary">entS_4</name>
    <name evidence="8" type="ORF">DWB77_05685</name>
</gene>
<feature type="transmembrane region" description="Helical" evidence="6">
    <location>
        <begin position="293"/>
        <end position="313"/>
    </location>
</feature>
<dbReference type="Proteomes" id="UP000271554">
    <property type="component" value="Chromosome"/>
</dbReference>
<evidence type="ECO:0000256" key="5">
    <source>
        <dbReference type="ARBA" id="ARBA00023136"/>
    </source>
</evidence>
<dbReference type="Gene3D" id="1.20.1250.20">
    <property type="entry name" value="MFS general substrate transporter like domains"/>
    <property type="match status" value="1"/>
</dbReference>
<evidence type="ECO:0000313" key="8">
    <source>
        <dbReference type="EMBL" id="AYG83488.1"/>
    </source>
</evidence>
<evidence type="ECO:0000256" key="6">
    <source>
        <dbReference type="SAM" id="Phobius"/>
    </source>
</evidence>
<feature type="transmembrane region" description="Helical" evidence="6">
    <location>
        <begin position="319"/>
        <end position="342"/>
    </location>
</feature>
<dbReference type="OrthoDB" id="3613552at2"/>
<evidence type="ECO:0000256" key="1">
    <source>
        <dbReference type="ARBA" id="ARBA00004651"/>
    </source>
</evidence>
<feature type="transmembrane region" description="Helical" evidence="6">
    <location>
        <begin position="21"/>
        <end position="47"/>
    </location>
</feature>
<dbReference type="PANTHER" id="PTHR23513:SF17">
    <property type="entry name" value="MEMBRANE PROTEIN"/>
    <property type="match status" value="1"/>
</dbReference>
<evidence type="ECO:0000256" key="3">
    <source>
        <dbReference type="ARBA" id="ARBA00022692"/>
    </source>
</evidence>